<dbReference type="NCBIfam" id="TIGR01204">
    <property type="entry name" value="bioW"/>
    <property type="match status" value="1"/>
</dbReference>
<dbReference type="UniPathway" id="UPA00999">
    <property type="reaction ID" value="UER00351"/>
</dbReference>
<keyword evidence="8 11" id="KW-0067">ATP-binding</keyword>
<evidence type="ECO:0000256" key="1">
    <source>
        <dbReference type="ARBA" id="ARBA00001946"/>
    </source>
</evidence>
<dbReference type="NCBIfam" id="NF002360">
    <property type="entry name" value="PRK01322.1"/>
    <property type="match status" value="1"/>
</dbReference>
<evidence type="ECO:0000256" key="4">
    <source>
        <dbReference type="ARBA" id="ARBA00012984"/>
    </source>
</evidence>
<dbReference type="EC" id="6.2.1.14" evidence="4 11"/>
<accession>A0A480B2F6</accession>
<comment type="caution">
    <text evidence="12">The sequence shown here is derived from an EMBL/GenBank/DDBJ whole genome shotgun (WGS) entry which is preliminary data.</text>
</comment>
<reference evidence="12 13" key="1">
    <citation type="submission" date="2019-03" db="EMBL/GenBank/DDBJ databases">
        <title>Draft genome sequences of two Veillonella tobetsuensis clinical isolates from intraoperative bronchial fluids of elderly patients with pulmonary carcinoma.</title>
        <authorList>
            <person name="Akiyama T."/>
        </authorList>
    </citation>
    <scope>NUCLEOTIDE SEQUENCE [LARGE SCALE GENOMIC DNA]</scope>
    <source>
        <strain evidence="12 13">PAGU 1578</strain>
    </source>
</reference>
<keyword evidence="9 11" id="KW-0460">Magnesium</keyword>
<evidence type="ECO:0000256" key="11">
    <source>
        <dbReference type="HAMAP-Rule" id="MF_00668"/>
    </source>
</evidence>
<comment type="catalytic activity">
    <reaction evidence="10 11">
        <text>heptanedioate + ATP + CoA = 6-carboxyhexanoyl-CoA + AMP + diphosphate</text>
        <dbReference type="Rhea" id="RHEA:14781"/>
        <dbReference type="ChEBI" id="CHEBI:30616"/>
        <dbReference type="ChEBI" id="CHEBI:33019"/>
        <dbReference type="ChEBI" id="CHEBI:36165"/>
        <dbReference type="ChEBI" id="CHEBI:57287"/>
        <dbReference type="ChEBI" id="CHEBI:57360"/>
        <dbReference type="ChEBI" id="CHEBI:456215"/>
        <dbReference type="EC" id="6.2.1.14"/>
    </reaction>
</comment>
<comment type="function">
    <text evidence="11">Catalyzes the transformation of pimelate into pimeloyl-CoA with concomitant hydrolysis of ATP to AMP.</text>
</comment>
<comment type="cofactor">
    <cofactor evidence="1 11">
        <name>Mg(2+)</name>
        <dbReference type="ChEBI" id="CHEBI:18420"/>
    </cofactor>
</comment>
<dbReference type="EMBL" id="BJCQ01000017">
    <property type="protein sequence ID" value="GCL67380.1"/>
    <property type="molecule type" value="Genomic_DNA"/>
</dbReference>
<evidence type="ECO:0000256" key="6">
    <source>
        <dbReference type="ARBA" id="ARBA00022741"/>
    </source>
</evidence>
<dbReference type="RefSeq" id="WP_137660796.1">
    <property type="nucleotide sequence ID" value="NZ_BJCQ01000017.1"/>
</dbReference>
<dbReference type="GO" id="GO:0005524">
    <property type="term" value="F:ATP binding"/>
    <property type="evidence" value="ECO:0007669"/>
    <property type="project" value="UniProtKB-KW"/>
</dbReference>
<gene>
    <name evidence="11 12" type="primary">bioW</name>
    <name evidence="12" type="ORF">PAGU1578_10010</name>
</gene>
<sequence length="242" mass="26926">MMGLYSIRMRGAEGGPHEEGGRHISGAERIVEESDLESIAASLIHRALQHSKGKSDFINICIDAVHDEDIMYVDCIAIEEHKSESVQESHELAKDLLQSVVNYKAVEQAFTELGQLSGNMRGAILLDANTGVRLDQDHMRGVRVSHMDACGTEIRPMNVHMREALVLATKVQSCSGIVGELCWSDDPDYTVGYVACNGVYHRIPNMKDMGTPIGGRVFFVDINRPIREIVDYLENTTVLVRW</sequence>
<dbReference type="GO" id="GO:0009102">
    <property type="term" value="P:biotin biosynthetic process"/>
    <property type="evidence" value="ECO:0007669"/>
    <property type="project" value="UniProtKB-UniRule"/>
</dbReference>
<comment type="pathway">
    <text evidence="2 11">Metabolic intermediate metabolism; pimeloyl-CoA biosynthesis; pimeloyl-CoA from pimelate: step 1/1.</text>
</comment>
<evidence type="ECO:0000256" key="8">
    <source>
        <dbReference type="ARBA" id="ARBA00022840"/>
    </source>
</evidence>
<evidence type="ECO:0000313" key="12">
    <source>
        <dbReference type="EMBL" id="GCL67380.1"/>
    </source>
</evidence>
<proteinExistence type="inferred from homology"/>
<comment type="subunit">
    <text evidence="3 11">Homodimer.</text>
</comment>
<evidence type="ECO:0000256" key="2">
    <source>
        <dbReference type="ARBA" id="ARBA00005075"/>
    </source>
</evidence>
<keyword evidence="5 11" id="KW-0436">Ligase</keyword>
<keyword evidence="6 11" id="KW-0547">Nucleotide-binding</keyword>
<dbReference type="HAMAP" id="MF_00668">
    <property type="entry name" value="BioW"/>
    <property type="match status" value="1"/>
</dbReference>
<dbReference type="AlphaFoldDB" id="A0A480B2F6"/>
<dbReference type="Pfam" id="PF03744">
    <property type="entry name" value="BioW"/>
    <property type="match status" value="1"/>
</dbReference>
<name>A0A480B2F6_9FIRM</name>
<dbReference type="GO" id="GO:0000287">
    <property type="term" value="F:magnesium ion binding"/>
    <property type="evidence" value="ECO:0007669"/>
    <property type="project" value="UniProtKB-UniRule"/>
</dbReference>
<dbReference type="Proteomes" id="UP000300381">
    <property type="component" value="Unassembled WGS sequence"/>
</dbReference>
<protein>
    <recommendedName>
        <fullName evidence="4 11">6-carboxyhexanoate--CoA ligase</fullName>
        <ecNumber evidence="4 11">6.2.1.14</ecNumber>
    </recommendedName>
    <alternativeName>
        <fullName evidence="11">Pimeloyl-CoA synthase</fullName>
    </alternativeName>
</protein>
<evidence type="ECO:0000256" key="9">
    <source>
        <dbReference type="ARBA" id="ARBA00022842"/>
    </source>
</evidence>
<evidence type="ECO:0000256" key="10">
    <source>
        <dbReference type="ARBA" id="ARBA00049553"/>
    </source>
</evidence>
<evidence type="ECO:0000256" key="5">
    <source>
        <dbReference type="ARBA" id="ARBA00022598"/>
    </source>
</evidence>
<evidence type="ECO:0000256" key="3">
    <source>
        <dbReference type="ARBA" id="ARBA00011738"/>
    </source>
</evidence>
<evidence type="ECO:0000256" key="7">
    <source>
        <dbReference type="ARBA" id="ARBA00022756"/>
    </source>
</evidence>
<dbReference type="GO" id="GO:0042410">
    <property type="term" value="F:6-carboxyhexanoate-CoA ligase activity"/>
    <property type="evidence" value="ECO:0007669"/>
    <property type="project" value="UniProtKB-UniRule"/>
</dbReference>
<comment type="similarity">
    <text evidence="11">Belongs to the BioW family.</text>
</comment>
<dbReference type="InterPro" id="IPR005499">
    <property type="entry name" value="BioW"/>
</dbReference>
<keyword evidence="7 11" id="KW-0093">Biotin biosynthesis</keyword>
<evidence type="ECO:0000313" key="13">
    <source>
        <dbReference type="Proteomes" id="UP000300381"/>
    </source>
</evidence>
<organism evidence="12 13">
    <name type="scientific">Veillonella tobetsuensis</name>
    <dbReference type="NCBI Taxonomy" id="1110546"/>
    <lineage>
        <taxon>Bacteria</taxon>
        <taxon>Bacillati</taxon>
        <taxon>Bacillota</taxon>
        <taxon>Negativicutes</taxon>
        <taxon>Veillonellales</taxon>
        <taxon>Veillonellaceae</taxon>
        <taxon>Veillonella</taxon>
    </lineage>
</organism>